<dbReference type="Proteomes" id="UP000594834">
    <property type="component" value="Chromosome"/>
</dbReference>
<dbReference type="Pfam" id="PF17768">
    <property type="entry name" value="RecJ_OB"/>
    <property type="match status" value="1"/>
</dbReference>
<dbReference type="InterPro" id="IPR003156">
    <property type="entry name" value="DHHA1_dom"/>
</dbReference>
<dbReference type="PANTHER" id="PTHR30255">
    <property type="entry name" value="SINGLE-STRANDED-DNA-SPECIFIC EXONUCLEASE RECJ"/>
    <property type="match status" value="1"/>
</dbReference>
<feature type="domain" description="DHHA1" evidence="7">
    <location>
        <begin position="390"/>
        <end position="485"/>
    </location>
</feature>
<sequence length="618" mass="68224">MISTQKFANANLSHLTNTSVHNFEYNFDKVGRFTPKHLTLVPRHRGDVPDELTEMFGTTLGRVLVARQVDSVDEMDMSAAKLLPASDLLGMDVGAEIISCAIDDGRRILVVGDFDCDGATSTALMVRCLREMGANVEFLVPDRFKFGYGLTPEIVAHGADEFDPKLIITVDNGISSHDGVAKAKELGIDVVITDHHLTTTSSPKASAVINPNQLGCEFGSKSLVGVGVAFYVMGRVAKIRRDMGKSTTQITKYLDLVALGTMADVGHLDQNNRILVIHGLNAIRKGQCCVGILALLEQAGREVHQMTADDFGFAIAPRINAAGRMDNMQTGVHCLLTDDFDEAHRLAAELNRLNHSRRTIETQMRDEASSIIDELHFYDESEDKSTCASKAICLYQDGWHQGVIGIVAGRIKEQLYRPTIVFAPADGEKVGDDDLIKGSGRSIAGVHIRDVIETVAMANPGLILHFGGHAMAAGLTIHKRDFERFGVEFLKVVDDFDDELFSELKYTDGTLIPPDFSLAFVHALKNISVWGNGFLPPTFDGVFEVINFRILKDKHLKLTLQADGVQYPIDAIWFHYDMEQWDYRASRVHILFALDVNEWQGNQNLQLIIKDLAVCAID</sequence>
<keyword evidence="5 9" id="KW-0269">Exonuclease</keyword>
<gene>
    <name evidence="9" type="primary">recJ</name>
    <name evidence="9" type="ORF">I6G26_04100</name>
</gene>
<dbReference type="InterPro" id="IPR038763">
    <property type="entry name" value="DHH_sf"/>
</dbReference>
<keyword evidence="10" id="KW-1185">Reference proteome</keyword>
<evidence type="ECO:0000259" key="8">
    <source>
        <dbReference type="Pfam" id="PF17768"/>
    </source>
</evidence>
<dbReference type="InterPro" id="IPR041122">
    <property type="entry name" value="RecJ_OB"/>
</dbReference>
<evidence type="ECO:0000259" key="7">
    <source>
        <dbReference type="Pfam" id="PF02272"/>
    </source>
</evidence>
<protein>
    <recommendedName>
        <fullName evidence="2">Single-stranded-DNA-specific exonuclease RecJ</fullName>
    </recommendedName>
</protein>
<keyword evidence="3" id="KW-0540">Nuclease</keyword>
<organism evidence="9 10">
    <name type="scientific">Moraxella nonliquefaciens</name>
    <dbReference type="NCBI Taxonomy" id="478"/>
    <lineage>
        <taxon>Bacteria</taxon>
        <taxon>Pseudomonadati</taxon>
        <taxon>Pseudomonadota</taxon>
        <taxon>Gammaproteobacteria</taxon>
        <taxon>Moraxellales</taxon>
        <taxon>Moraxellaceae</taxon>
        <taxon>Moraxella</taxon>
    </lineage>
</organism>
<accession>A0A7T3C0Z7</accession>
<dbReference type="Pfam" id="PF02272">
    <property type="entry name" value="DHHA1"/>
    <property type="match status" value="1"/>
</dbReference>
<dbReference type="Gene3D" id="3.90.1640.30">
    <property type="match status" value="1"/>
</dbReference>
<dbReference type="EMBL" id="CP065728">
    <property type="protein sequence ID" value="QPT45563.1"/>
    <property type="molecule type" value="Genomic_DNA"/>
</dbReference>
<evidence type="ECO:0000259" key="6">
    <source>
        <dbReference type="Pfam" id="PF01368"/>
    </source>
</evidence>
<evidence type="ECO:0000313" key="9">
    <source>
        <dbReference type="EMBL" id="QPT45563.1"/>
    </source>
</evidence>
<name>A0A7T3C0Z7_MORNO</name>
<dbReference type="InterPro" id="IPR051673">
    <property type="entry name" value="SSDNA_exonuclease_RecJ"/>
</dbReference>
<proteinExistence type="inferred from homology"/>
<comment type="similarity">
    <text evidence="1">Belongs to the RecJ family.</text>
</comment>
<dbReference type="PANTHER" id="PTHR30255:SF2">
    <property type="entry name" value="SINGLE-STRANDED-DNA-SPECIFIC EXONUCLEASE RECJ"/>
    <property type="match status" value="1"/>
</dbReference>
<feature type="domain" description="DDH" evidence="6">
    <location>
        <begin position="107"/>
        <end position="261"/>
    </location>
</feature>
<dbReference type="Pfam" id="PF01368">
    <property type="entry name" value="DHH"/>
    <property type="match status" value="1"/>
</dbReference>
<evidence type="ECO:0000313" key="10">
    <source>
        <dbReference type="Proteomes" id="UP000594834"/>
    </source>
</evidence>
<evidence type="ECO:0000256" key="5">
    <source>
        <dbReference type="ARBA" id="ARBA00022839"/>
    </source>
</evidence>
<evidence type="ECO:0000256" key="1">
    <source>
        <dbReference type="ARBA" id="ARBA00005915"/>
    </source>
</evidence>
<dbReference type="GO" id="GO:0004527">
    <property type="term" value="F:exonuclease activity"/>
    <property type="evidence" value="ECO:0007669"/>
    <property type="project" value="UniProtKB-KW"/>
</dbReference>
<reference evidence="9 10" key="1">
    <citation type="submission" date="2020-12" db="EMBL/GenBank/DDBJ databases">
        <title>FDA dAtabase for Regulatory Grade micrObial Sequences (FDA-ARGOS): Supporting development and validation of Infectious Disease Dx tests.</title>
        <authorList>
            <person name="Sproer C."/>
            <person name="Gronow S."/>
            <person name="Severitt S."/>
            <person name="Schroder I."/>
            <person name="Tallon L."/>
            <person name="Sadzewicz L."/>
            <person name="Zhao X."/>
            <person name="Boylan J."/>
            <person name="Ott S."/>
            <person name="Bowen H."/>
            <person name="Vavikolanu K."/>
            <person name="Mehta A."/>
            <person name="Aluvathingal J."/>
            <person name="Nadendla S."/>
            <person name="Lowell S."/>
            <person name="Myers T."/>
            <person name="Yan Y."/>
            <person name="Sichtig H."/>
        </authorList>
    </citation>
    <scope>NUCLEOTIDE SEQUENCE [LARGE SCALE GENOMIC DNA]</scope>
    <source>
        <strain evidence="9 10">FDAARGOS_869</strain>
    </source>
</reference>
<feature type="domain" description="RecJ OB" evidence="8">
    <location>
        <begin position="507"/>
        <end position="611"/>
    </location>
</feature>
<evidence type="ECO:0000256" key="4">
    <source>
        <dbReference type="ARBA" id="ARBA00022801"/>
    </source>
</evidence>
<dbReference type="Gene3D" id="3.10.310.30">
    <property type="match status" value="1"/>
</dbReference>
<dbReference type="SUPFAM" id="SSF64182">
    <property type="entry name" value="DHH phosphoesterases"/>
    <property type="match status" value="1"/>
</dbReference>
<keyword evidence="4" id="KW-0378">Hydrolase</keyword>
<evidence type="ECO:0000256" key="2">
    <source>
        <dbReference type="ARBA" id="ARBA00019841"/>
    </source>
</evidence>
<evidence type="ECO:0000256" key="3">
    <source>
        <dbReference type="ARBA" id="ARBA00022722"/>
    </source>
</evidence>
<dbReference type="NCBIfam" id="TIGR00644">
    <property type="entry name" value="recJ"/>
    <property type="match status" value="1"/>
</dbReference>
<dbReference type="InterPro" id="IPR001667">
    <property type="entry name" value="DDH_dom"/>
</dbReference>
<dbReference type="InterPro" id="IPR004610">
    <property type="entry name" value="RecJ"/>
</dbReference>